<name>A0ABW4BMK3_9LACO</name>
<evidence type="ECO:0000313" key="3">
    <source>
        <dbReference type="Proteomes" id="UP001597191"/>
    </source>
</evidence>
<reference evidence="3" key="1">
    <citation type="journal article" date="2019" name="Int. J. Syst. Evol. Microbiol.">
        <title>The Global Catalogue of Microorganisms (GCM) 10K type strain sequencing project: providing services to taxonomists for standard genome sequencing and annotation.</title>
        <authorList>
            <consortium name="The Broad Institute Genomics Platform"/>
            <consortium name="The Broad Institute Genome Sequencing Center for Infectious Disease"/>
            <person name="Wu L."/>
            <person name="Ma J."/>
        </authorList>
    </citation>
    <scope>NUCLEOTIDE SEQUENCE [LARGE SCALE GENOMIC DNA]</scope>
    <source>
        <strain evidence="3">CCM 8937</strain>
    </source>
</reference>
<gene>
    <name evidence="2" type="primary">yidD</name>
    <name evidence="2" type="ORF">ACFQ4R_05705</name>
</gene>
<comment type="subcellular location">
    <subcellularLocation>
        <location evidence="1">Cell membrane</location>
        <topology evidence="1">Peripheral membrane protein</topology>
        <orientation evidence="1">Cytoplasmic side</orientation>
    </subcellularLocation>
</comment>
<keyword evidence="1" id="KW-1003">Cell membrane</keyword>
<evidence type="ECO:0000256" key="1">
    <source>
        <dbReference type="HAMAP-Rule" id="MF_00386"/>
    </source>
</evidence>
<dbReference type="InterPro" id="IPR002696">
    <property type="entry name" value="Membr_insert_effic_factor_YidD"/>
</dbReference>
<keyword evidence="1" id="KW-0472">Membrane</keyword>
<evidence type="ECO:0000313" key="2">
    <source>
        <dbReference type="EMBL" id="MFD1411103.1"/>
    </source>
</evidence>
<comment type="caution">
    <text evidence="2">The sequence shown here is derived from an EMBL/GenBank/DDBJ whole genome shotgun (WGS) entry which is preliminary data.</text>
</comment>
<dbReference type="SMART" id="SM01234">
    <property type="entry name" value="Haemolytic"/>
    <property type="match status" value="1"/>
</dbReference>
<dbReference type="HAMAP" id="MF_00386">
    <property type="entry name" value="UPF0161_YidD"/>
    <property type="match status" value="1"/>
</dbReference>
<dbReference type="PANTHER" id="PTHR33383">
    <property type="entry name" value="MEMBRANE PROTEIN INSERTION EFFICIENCY FACTOR-RELATED"/>
    <property type="match status" value="1"/>
</dbReference>
<dbReference type="RefSeq" id="WP_125650408.1">
    <property type="nucleotide sequence ID" value="NZ_JBHTOH010000035.1"/>
</dbReference>
<protein>
    <recommendedName>
        <fullName evidence="1">Putative membrane protein insertion efficiency factor</fullName>
    </recommendedName>
</protein>
<proteinExistence type="inferred from homology"/>
<keyword evidence="3" id="KW-1185">Reference proteome</keyword>
<dbReference type="Proteomes" id="UP001597191">
    <property type="component" value="Unassembled WGS sequence"/>
</dbReference>
<comment type="function">
    <text evidence="1">Could be involved in insertion of integral membrane proteins into the membrane.</text>
</comment>
<organism evidence="2 3">
    <name type="scientific">Lapidilactobacillus gannanensis</name>
    <dbReference type="NCBI Taxonomy" id="2486002"/>
    <lineage>
        <taxon>Bacteria</taxon>
        <taxon>Bacillati</taxon>
        <taxon>Bacillota</taxon>
        <taxon>Bacilli</taxon>
        <taxon>Lactobacillales</taxon>
        <taxon>Lactobacillaceae</taxon>
        <taxon>Lapidilactobacillus</taxon>
    </lineage>
</organism>
<accession>A0ABW4BMK3</accession>
<comment type="similarity">
    <text evidence="1">Belongs to the UPF0161 family.</text>
</comment>
<dbReference type="EMBL" id="JBHTOH010000035">
    <property type="protein sequence ID" value="MFD1411103.1"/>
    <property type="molecule type" value="Genomic_DNA"/>
</dbReference>
<dbReference type="PANTHER" id="PTHR33383:SF1">
    <property type="entry name" value="MEMBRANE PROTEIN INSERTION EFFICIENCY FACTOR-RELATED"/>
    <property type="match status" value="1"/>
</dbReference>
<dbReference type="Pfam" id="PF01809">
    <property type="entry name" value="YidD"/>
    <property type="match status" value="1"/>
</dbReference>
<dbReference type="NCBIfam" id="TIGR00278">
    <property type="entry name" value="membrane protein insertion efficiency factor YidD"/>
    <property type="match status" value="1"/>
</dbReference>
<sequence>MRRILIGLIHGYQRYISPLSRPHCRYYPTCSSYMLGAIEQHGAFLGMIMGIARILRCNPFVRGGFDPVPDWFTLRRHPHPELFEDEIIAAKFHPDRISKKE</sequence>